<evidence type="ECO:0000256" key="1">
    <source>
        <dbReference type="SAM" id="Phobius"/>
    </source>
</evidence>
<protein>
    <submittedName>
        <fullName evidence="2">Uncharacterized protein</fullName>
    </submittedName>
</protein>
<gene>
    <name evidence="2" type="ORF">SAMN03080615_00943</name>
</gene>
<dbReference type="Proteomes" id="UP000198749">
    <property type="component" value="Unassembled WGS sequence"/>
</dbReference>
<keyword evidence="1" id="KW-1133">Transmembrane helix</keyword>
<feature type="transmembrane region" description="Helical" evidence="1">
    <location>
        <begin position="29"/>
        <end position="48"/>
    </location>
</feature>
<keyword evidence="3" id="KW-1185">Reference proteome</keyword>
<proteinExistence type="predicted"/>
<feature type="transmembrane region" description="Helical" evidence="1">
    <location>
        <begin position="5"/>
        <end position="23"/>
    </location>
</feature>
<accession>A0A1H9EK63</accession>
<organism evidence="2 3">
    <name type="scientific">Amphritea atlantica</name>
    <dbReference type="NCBI Taxonomy" id="355243"/>
    <lineage>
        <taxon>Bacteria</taxon>
        <taxon>Pseudomonadati</taxon>
        <taxon>Pseudomonadota</taxon>
        <taxon>Gammaproteobacteria</taxon>
        <taxon>Oceanospirillales</taxon>
        <taxon>Oceanospirillaceae</taxon>
        <taxon>Amphritea</taxon>
    </lineage>
</organism>
<keyword evidence="1" id="KW-0812">Transmembrane</keyword>
<dbReference type="EMBL" id="FOGB01000002">
    <property type="protein sequence ID" value="SEQ25992.1"/>
    <property type="molecule type" value="Genomic_DNA"/>
</dbReference>
<feature type="transmembrane region" description="Helical" evidence="1">
    <location>
        <begin position="69"/>
        <end position="86"/>
    </location>
</feature>
<sequence>MNLKFWVVFCVISLVLDVSLFMIKPLDSLYENIIISNFGAWLILSYVSKREMVLVFKVIKYDSNNDGERFIGLVIGVILLFGGLLIPG</sequence>
<reference evidence="3" key="1">
    <citation type="submission" date="2016-10" db="EMBL/GenBank/DDBJ databases">
        <authorList>
            <person name="Varghese N."/>
            <person name="Submissions S."/>
        </authorList>
    </citation>
    <scope>NUCLEOTIDE SEQUENCE [LARGE SCALE GENOMIC DNA]</scope>
    <source>
        <strain evidence="3">DSM 18887</strain>
    </source>
</reference>
<name>A0A1H9EK63_9GAMM</name>
<evidence type="ECO:0000313" key="2">
    <source>
        <dbReference type="EMBL" id="SEQ25992.1"/>
    </source>
</evidence>
<evidence type="ECO:0000313" key="3">
    <source>
        <dbReference type="Proteomes" id="UP000198749"/>
    </source>
</evidence>
<keyword evidence="1" id="KW-0472">Membrane</keyword>
<dbReference type="AlphaFoldDB" id="A0A1H9EK63"/>